<dbReference type="EMBL" id="MH616869">
    <property type="protein sequence ID" value="AXH74081.1"/>
    <property type="molecule type" value="Genomic_DNA"/>
</dbReference>
<evidence type="ECO:0000313" key="3">
    <source>
        <dbReference type="Proteomes" id="UP000271169"/>
    </source>
</evidence>
<feature type="compositionally biased region" description="Polar residues" evidence="1">
    <location>
        <begin position="61"/>
        <end position="80"/>
    </location>
</feature>
<proteinExistence type="predicted"/>
<accession>A0A345MRT1</accession>
<feature type="compositionally biased region" description="Polar residues" evidence="1">
    <location>
        <begin position="131"/>
        <end position="168"/>
    </location>
</feature>
<evidence type="ECO:0000313" key="2">
    <source>
        <dbReference type="EMBL" id="AXH74081.1"/>
    </source>
</evidence>
<name>A0A345MRT1_9VIRU</name>
<protein>
    <submittedName>
        <fullName evidence="2">Uncharacterized protein</fullName>
    </submittedName>
</protein>
<feature type="compositionally biased region" description="Polar residues" evidence="1">
    <location>
        <begin position="106"/>
        <end position="115"/>
    </location>
</feature>
<organism evidence="2 3">
    <name type="scientific">Cressdnaviricota sp</name>
    <dbReference type="NCBI Taxonomy" id="2748378"/>
    <lineage>
        <taxon>Viruses</taxon>
        <taxon>Monodnaviria</taxon>
        <taxon>Shotokuvirae</taxon>
        <taxon>Cressdnaviricota</taxon>
    </lineage>
</organism>
<reference evidence="2 3" key="1">
    <citation type="submission" date="2018-07" db="EMBL/GenBank/DDBJ databases">
        <title>Uncovering a Universe of Circular DNA Viruses in Animal Metagenomes.</title>
        <authorList>
            <person name="Tisza M."/>
            <person name="Buck C."/>
            <person name="Pastrana D."/>
            <person name="Welch N."/>
            <person name="Peretti A."/>
        </authorList>
    </citation>
    <scope>NUCLEOTIDE SEQUENCE [LARGE SCALE GENOMIC DNA]</scope>
    <source>
        <strain evidence="2">Ctbd540</strain>
    </source>
</reference>
<keyword evidence="3" id="KW-1185">Reference proteome</keyword>
<dbReference type="Proteomes" id="UP000271169">
    <property type="component" value="Segment"/>
</dbReference>
<evidence type="ECO:0000256" key="1">
    <source>
        <dbReference type="SAM" id="MobiDB-lite"/>
    </source>
</evidence>
<sequence length="168" mass="18237">MWYCHTKKKTIKCPMLADQPADQPTGVVPLHVKIPVPPVEIQTVQVIHGRRIVSVVPIQPQSSAKSPLSPQESTDQQSPGNKLDSCPLPKQCTSAFRGSGIFKATRPQQVPLQAQSTTGSIPSTIPIPPQEDTNQCSTTNSQGSTAHTSFTRARLNWNSQTPQQMDSS</sequence>
<feature type="region of interest" description="Disordered" evidence="1">
    <location>
        <begin position="61"/>
        <end position="168"/>
    </location>
</feature>